<name>A0ABD3GPQ1_9MARC</name>
<dbReference type="Proteomes" id="UP001633002">
    <property type="component" value="Unassembled WGS sequence"/>
</dbReference>
<evidence type="ECO:0000256" key="1">
    <source>
        <dbReference type="SAM" id="MobiDB-lite"/>
    </source>
</evidence>
<dbReference type="EMBL" id="JBJQOH010000007">
    <property type="protein sequence ID" value="KAL3681210.1"/>
    <property type="molecule type" value="Genomic_DNA"/>
</dbReference>
<accession>A0ABD3GPQ1</accession>
<comment type="caution">
    <text evidence="2">The sequence shown here is derived from an EMBL/GenBank/DDBJ whole genome shotgun (WGS) entry which is preliminary data.</text>
</comment>
<protein>
    <submittedName>
        <fullName evidence="2">Uncharacterized protein</fullName>
    </submittedName>
</protein>
<organism evidence="2 3">
    <name type="scientific">Riccia sorocarpa</name>
    <dbReference type="NCBI Taxonomy" id="122646"/>
    <lineage>
        <taxon>Eukaryota</taxon>
        <taxon>Viridiplantae</taxon>
        <taxon>Streptophyta</taxon>
        <taxon>Embryophyta</taxon>
        <taxon>Marchantiophyta</taxon>
        <taxon>Marchantiopsida</taxon>
        <taxon>Marchantiidae</taxon>
        <taxon>Marchantiales</taxon>
        <taxon>Ricciaceae</taxon>
        <taxon>Riccia</taxon>
    </lineage>
</organism>
<dbReference type="AlphaFoldDB" id="A0ABD3GPQ1"/>
<feature type="compositionally biased region" description="Polar residues" evidence="1">
    <location>
        <begin position="1"/>
        <end position="13"/>
    </location>
</feature>
<gene>
    <name evidence="2" type="ORF">R1sor_024166</name>
</gene>
<evidence type="ECO:0000313" key="2">
    <source>
        <dbReference type="EMBL" id="KAL3681210.1"/>
    </source>
</evidence>
<feature type="compositionally biased region" description="Basic and acidic residues" evidence="1">
    <location>
        <begin position="14"/>
        <end position="24"/>
    </location>
</feature>
<proteinExistence type="predicted"/>
<evidence type="ECO:0000313" key="3">
    <source>
        <dbReference type="Proteomes" id="UP001633002"/>
    </source>
</evidence>
<feature type="region of interest" description="Disordered" evidence="1">
    <location>
        <begin position="1"/>
        <end position="30"/>
    </location>
</feature>
<feature type="compositionally biased region" description="Basic and acidic residues" evidence="1">
    <location>
        <begin position="189"/>
        <end position="202"/>
    </location>
</feature>
<feature type="region of interest" description="Disordered" evidence="1">
    <location>
        <begin position="246"/>
        <end position="327"/>
    </location>
</feature>
<feature type="region of interest" description="Disordered" evidence="1">
    <location>
        <begin position="187"/>
        <end position="227"/>
    </location>
</feature>
<reference evidence="2 3" key="1">
    <citation type="submission" date="2024-09" db="EMBL/GenBank/DDBJ databases">
        <title>Chromosome-scale assembly of Riccia sorocarpa.</title>
        <authorList>
            <person name="Paukszto L."/>
        </authorList>
    </citation>
    <scope>NUCLEOTIDE SEQUENCE [LARGE SCALE GENOMIC DNA]</scope>
    <source>
        <strain evidence="2">LP-2024</strain>
        <tissue evidence="2">Aerial parts of the thallus</tissue>
    </source>
</reference>
<sequence>MWENCQSNPLFQNEDNHHGKDQLARKRSSDRRNSIVTLSLEFPGEQKRARGKTVVEAILEADNMVGLDNTQLSHGGVNSTMAVGNIVPIPGSTINGNSEQPAELRRVSLSEVQTQLLLELERNNVTIRNLLTSQTRDEEVEHLVTNVVTVGSPSRTTQKVELHGKQLPILSLACRETETVEAAAIAAQRAKDKDKKRQKDVAEAENAGTKPQMKQGIPQPSNLDKNQLADPNIFEVLTKLMEVDSTGNPAADEEIRSTEETSSSLDLNATPREADREGSANTPQGSKRIIEASVTTKGARERRSSKDGGEKDKKLKAVESQEKVTADSEWKKRSKLFVVRTKREGELHLWMVNCG</sequence>
<keyword evidence="3" id="KW-1185">Reference proteome</keyword>
<feature type="compositionally biased region" description="Basic and acidic residues" evidence="1">
    <location>
        <begin position="298"/>
        <end position="327"/>
    </location>
</feature>